<dbReference type="RefSeq" id="XP_001446868.1">
    <property type="nucleotide sequence ID" value="XM_001446831.1"/>
</dbReference>
<gene>
    <name evidence="1" type="ORF">GSPATT00014417001</name>
</gene>
<dbReference type="InParanoid" id="A0D8V4"/>
<sequence>MKTESIHLTDNEQPLLQFSNRQSRNLFISDFNFEISPQKKSGKSMSPKRQLMKVCPQTQSLKFIMSQNLLQLQNLNSLKKIFKRSVIVVRACIRLHKFQKKPNLVLKVPLSGKESLIDTVLNETVLSWCRGICKKSLSSIKMPVFDYLKNPNCNIKADTSKVQLINAIKFLVESLAYYTHPHYLNYELKSFLCSQLYEDYKLYFTHYVSERTKYKIAILDELQDKEAAIISLEIIIFNLTEAIIQDSLSCNFSKLVLISVLQLLFKQYFDEMNCSICHQNCIQGQIKLNNNKFYLTFVNQHSGSLNLIDGVYNDQQIIDLLDFNRCQFGKIQEYFRIAVKHLEKQII</sequence>
<name>A0D8V4_PARTE</name>
<dbReference type="GeneID" id="5032652"/>
<protein>
    <submittedName>
        <fullName evidence="1">Uncharacterized protein</fullName>
    </submittedName>
</protein>
<keyword evidence="2" id="KW-1185">Reference proteome</keyword>
<dbReference type="KEGG" id="ptm:GSPATT00014417001"/>
<evidence type="ECO:0000313" key="1">
    <source>
        <dbReference type="EMBL" id="CAK79471.1"/>
    </source>
</evidence>
<dbReference type="EMBL" id="CT868330">
    <property type="protein sequence ID" value="CAK79471.1"/>
    <property type="molecule type" value="Genomic_DNA"/>
</dbReference>
<reference evidence="1 2" key="1">
    <citation type="journal article" date="2006" name="Nature">
        <title>Global trends of whole-genome duplications revealed by the ciliate Paramecium tetraurelia.</title>
        <authorList>
            <consortium name="Genoscope"/>
            <person name="Aury J.-M."/>
            <person name="Jaillon O."/>
            <person name="Duret L."/>
            <person name="Noel B."/>
            <person name="Jubin C."/>
            <person name="Porcel B.M."/>
            <person name="Segurens B."/>
            <person name="Daubin V."/>
            <person name="Anthouard V."/>
            <person name="Aiach N."/>
            <person name="Arnaiz O."/>
            <person name="Billaut A."/>
            <person name="Beisson J."/>
            <person name="Blanc I."/>
            <person name="Bouhouche K."/>
            <person name="Camara F."/>
            <person name="Duharcourt S."/>
            <person name="Guigo R."/>
            <person name="Gogendeau D."/>
            <person name="Katinka M."/>
            <person name="Keller A.-M."/>
            <person name="Kissmehl R."/>
            <person name="Klotz C."/>
            <person name="Koll F."/>
            <person name="Le Moue A."/>
            <person name="Lepere C."/>
            <person name="Malinsky S."/>
            <person name="Nowacki M."/>
            <person name="Nowak J.K."/>
            <person name="Plattner H."/>
            <person name="Poulain J."/>
            <person name="Ruiz F."/>
            <person name="Serrano V."/>
            <person name="Zagulski M."/>
            <person name="Dessen P."/>
            <person name="Betermier M."/>
            <person name="Weissenbach J."/>
            <person name="Scarpelli C."/>
            <person name="Schachter V."/>
            <person name="Sperling L."/>
            <person name="Meyer E."/>
            <person name="Cohen J."/>
            <person name="Wincker P."/>
        </authorList>
    </citation>
    <scope>NUCLEOTIDE SEQUENCE [LARGE SCALE GENOMIC DNA]</scope>
    <source>
        <strain evidence="1 2">Stock d4-2</strain>
    </source>
</reference>
<dbReference type="AlphaFoldDB" id="A0D8V4"/>
<dbReference type="OrthoDB" id="10288642at2759"/>
<dbReference type="HOGENOM" id="CLU_800387_0_0_1"/>
<accession>A0D8V4</accession>
<proteinExistence type="predicted"/>
<dbReference type="Proteomes" id="UP000000600">
    <property type="component" value="Unassembled WGS sequence"/>
</dbReference>
<evidence type="ECO:0000313" key="2">
    <source>
        <dbReference type="Proteomes" id="UP000000600"/>
    </source>
</evidence>
<organism evidence="1 2">
    <name type="scientific">Paramecium tetraurelia</name>
    <dbReference type="NCBI Taxonomy" id="5888"/>
    <lineage>
        <taxon>Eukaryota</taxon>
        <taxon>Sar</taxon>
        <taxon>Alveolata</taxon>
        <taxon>Ciliophora</taxon>
        <taxon>Intramacronucleata</taxon>
        <taxon>Oligohymenophorea</taxon>
        <taxon>Peniculida</taxon>
        <taxon>Parameciidae</taxon>
        <taxon>Paramecium</taxon>
    </lineage>
</organism>
<dbReference type="OMA" id="ICHQNCI"/>